<dbReference type="EMBL" id="MU277191">
    <property type="protein sequence ID" value="KAI0067127.1"/>
    <property type="molecule type" value="Genomic_DNA"/>
</dbReference>
<dbReference type="Proteomes" id="UP000814140">
    <property type="component" value="Unassembled WGS sequence"/>
</dbReference>
<reference evidence="1" key="2">
    <citation type="journal article" date="2022" name="New Phytol.">
        <title>Evolutionary transition to the ectomycorrhizal habit in the genomes of a hyperdiverse lineage of mushroom-forming fungi.</title>
        <authorList>
            <person name="Looney B."/>
            <person name="Miyauchi S."/>
            <person name="Morin E."/>
            <person name="Drula E."/>
            <person name="Courty P.E."/>
            <person name="Kohler A."/>
            <person name="Kuo A."/>
            <person name="LaButti K."/>
            <person name="Pangilinan J."/>
            <person name="Lipzen A."/>
            <person name="Riley R."/>
            <person name="Andreopoulos W."/>
            <person name="He G."/>
            <person name="Johnson J."/>
            <person name="Nolan M."/>
            <person name="Tritt A."/>
            <person name="Barry K.W."/>
            <person name="Grigoriev I.V."/>
            <person name="Nagy L.G."/>
            <person name="Hibbett D."/>
            <person name="Henrissat B."/>
            <person name="Matheny P.B."/>
            <person name="Labbe J."/>
            <person name="Martin F.M."/>
        </authorList>
    </citation>
    <scope>NUCLEOTIDE SEQUENCE</scope>
    <source>
        <strain evidence="1">HHB10654</strain>
    </source>
</reference>
<gene>
    <name evidence="1" type="ORF">BV25DRAFT_1281463</name>
</gene>
<accession>A0ACB8TFA8</accession>
<keyword evidence="2" id="KW-1185">Reference proteome</keyword>
<evidence type="ECO:0000313" key="1">
    <source>
        <dbReference type="EMBL" id="KAI0067127.1"/>
    </source>
</evidence>
<evidence type="ECO:0000313" key="2">
    <source>
        <dbReference type="Proteomes" id="UP000814140"/>
    </source>
</evidence>
<proteinExistence type="predicted"/>
<organism evidence="1 2">
    <name type="scientific">Artomyces pyxidatus</name>
    <dbReference type="NCBI Taxonomy" id="48021"/>
    <lineage>
        <taxon>Eukaryota</taxon>
        <taxon>Fungi</taxon>
        <taxon>Dikarya</taxon>
        <taxon>Basidiomycota</taxon>
        <taxon>Agaricomycotina</taxon>
        <taxon>Agaricomycetes</taxon>
        <taxon>Russulales</taxon>
        <taxon>Auriscalpiaceae</taxon>
        <taxon>Artomyces</taxon>
    </lineage>
</organism>
<comment type="caution">
    <text evidence="1">The sequence shown here is derived from an EMBL/GenBank/DDBJ whole genome shotgun (WGS) entry which is preliminary data.</text>
</comment>
<reference evidence="1" key="1">
    <citation type="submission" date="2021-03" db="EMBL/GenBank/DDBJ databases">
        <authorList>
            <consortium name="DOE Joint Genome Institute"/>
            <person name="Ahrendt S."/>
            <person name="Looney B.P."/>
            <person name="Miyauchi S."/>
            <person name="Morin E."/>
            <person name="Drula E."/>
            <person name="Courty P.E."/>
            <person name="Chicoki N."/>
            <person name="Fauchery L."/>
            <person name="Kohler A."/>
            <person name="Kuo A."/>
            <person name="Labutti K."/>
            <person name="Pangilinan J."/>
            <person name="Lipzen A."/>
            <person name="Riley R."/>
            <person name="Andreopoulos W."/>
            <person name="He G."/>
            <person name="Johnson J."/>
            <person name="Barry K.W."/>
            <person name="Grigoriev I.V."/>
            <person name="Nagy L."/>
            <person name="Hibbett D."/>
            <person name="Henrissat B."/>
            <person name="Matheny P.B."/>
            <person name="Labbe J."/>
            <person name="Martin F."/>
        </authorList>
    </citation>
    <scope>NUCLEOTIDE SEQUENCE</scope>
    <source>
        <strain evidence="1">HHB10654</strain>
    </source>
</reference>
<name>A0ACB8TFA8_9AGAM</name>
<sequence length="200" mass="22919">MLLIHPDSTCDVCLDPYSWATSDNTPHAISCGHVFCNTCLNHLRPPHCPLCRKAFTADRVKKLHVDRYDPSPTNDTENEARELMDRIALNSGENTARETVEEILNEAKRWLDRDGHSSTYPAVHAAFSVLVRYRSLLEVRSDHERELSELRARLHRRRAMEEEDQMNSTLIEQNLVREVRVTTVLCCHPVLIRSSVAYGA</sequence>
<protein>
    <submittedName>
        <fullName evidence="1">Uncharacterized protein</fullName>
    </submittedName>
</protein>